<feature type="region of interest" description="Disordered" evidence="1">
    <location>
        <begin position="76"/>
        <end position="218"/>
    </location>
</feature>
<dbReference type="EMBL" id="CADCVU010000190">
    <property type="protein sequence ID" value="CAA9516736.1"/>
    <property type="molecule type" value="Genomic_DNA"/>
</dbReference>
<feature type="transmembrane region" description="Helical" evidence="2">
    <location>
        <begin position="41"/>
        <end position="58"/>
    </location>
</feature>
<feature type="compositionally biased region" description="Low complexity" evidence="1">
    <location>
        <begin position="114"/>
        <end position="124"/>
    </location>
</feature>
<feature type="compositionally biased region" description="Basic and acidic residues" evidence="1">
    <location>
        <begin position="125"/>
        <end position="140"/>
    </location>
</feature>
<reference evidence="3" key="1">
    <citation type="submission" date="2020-02" db="EMBL/GenBank/DDBJ databases">
        <authorList>
            <person name="Meier V. D."/>
        </authorList>
    </citation>
    <scope>NUCLEOTIDE SEQUENCE</scope>
    <source>
        <strain evidence="3">AVDCRST_MAG45</strain>
    </source>
</reference>
<accession>A0A6J4T8E5</accession>
<feature type="compositionally biased region" description="Polar residues" evidence="1">
    <location>
        <begin position="102"/>
        <end position="112"/>
    </location>
</feature>
<keyword evidence="2" id="KW-0472">Membrane</keyword>
<protein>
    <submittedName>
        <fullName evidence="3">Uncharacterized protein</fullName>
    </submittedName>
</protein>
<feature type="transmembrane region" description="Helical" evidence="2">
    <location>
        <begin position="12"/>
        <end position="35"/>
    </location>
</feature>
<evidence type="ECO:0000256" key="2">
    <source>
        <dbReference type="SAM" id="Phobius"/>
    </source>
</evidence>
<sequence length="218" mass="21846">MAAGTKSAEGDSLSLLTLIVAALASAAAAVLVSLFSESGSAMAAALMAIFVPLLREAFHRPARVISDKRSGWRTGSSVAAAAGAGGAAVTEGRSAAEPRSAEPQTVAATAQSWGPEPAAAGPADPETRRLETDSPERDLETQSLADGAGGDAETRRVETENSATAAPTDRLDSDDDLADLETRTLGGATRPLDPETRGAPGGAAAARARRPARGGASS</sequence>
<feature type="non-terminal residue" evidence="3">
    <location>
        <position position="218"/>
    </location>
</feature>
<keyword evidence="2" id="KW-0812">Transmembrane</keyword>
<evidence type="ECO:0000313" key="3">
    <source>
        <dbReference type="EMBL" id="CAA9516736.1"/>
    </source>
</evidence>
<keyword evidence="2" id="KW-1133">Transmembrane helix</keyword>
<name>A0A6J4T8E5_9ACTN</name>
<gene>
    <name evidence="3" type="ORF">AVDCRST_MAG45-2251</name>
</gene>
<proteinExistence type="predicted"/>
<evidence type="ECO:0000256" key="1">
    <source>
        <dbReference type="SAM" id="MobiDB-lite"/>
    </source>
</evidence>
<organism evidence="3">
    <name type="scientific">uncultured Solirubrobacterales bacterium</name>
    <dbReference type="NCBI Taxonomy" id="768556"/>
    <lineage>
        <taxon>Bacteria</taxon>
        <taxon>Bacillati</taxon>
        <taxon>Actinomycetota</taxon>
        <taxon>Thermoleophilia</taxon>
        <taxon>Solirubrobacterales</taxon>
        <taxon>environmental samples</taxon>
    </lineage>
</organism>
<dbReference type="AlphaFoldDB" id="A0A6J4T8E5"/>